<dbReference type="EMBL" id="JACHOP010000016">
    <property type="protein sequence ID" value="MBB5758694.1"/>
    <property type="molecule type" value="Genomic_DNA"/>
</dbReference>
<keyword evidence="1" id="KW-1133">Transmembrane helix</keyword>
<keyword evidence="1" id="KW-0472">Membrane</keyword>
<keyword evidence="1" id="KW-0812">Transmembrane</keyword>
<evidence type="ECO:0000313" key="3">
    <source>
        <dbReference type="Proteomes" id="UP000583454"/>
    </source>
</evidence>
<evidence type="ECO:0000256" key="1">
    <source>
        <dbReference type="SAM" id="Phobius"/>
    </source>
</evidence>
<accession>A0A840ZNE1</accession>
<organism evidence="2 3">
    <name type="scientific">Methylorubrum rhodinum</name>
    <dbReference type="NCBI Taxonomy" id="29428"/>
    <lineage>
        <taxon>Bacteria</taxon>
        <taxon>Pseudomonadati</taxon>
        <taxon>Pseudomonadota</taxon>
        <taxon>Alphaproteobacteria</taxon>
        <taxon>Hyphomicrobiales</taxon>
        <taxon>Methylobacteriaceae</taxon>
        <taxon>Methylorubrum</taxon>
    </lineage>
</organism>
<keyword evidence="3" id="KW-1185">Reference proteome</keyword>
<dbReference type="InterPro" id="IPR011990">
    <property type="entry name" value="TPR-like_helical_dom_sf"/>
</dbReference>
<reference evidence="2 3" key="1">
    <citation type="submission" date="2020-08" db="EMBL/GenBank/DDBJ databases">
        <title>Genomic Encyclopedia of Type Strains, Phase IV (KMG-IV): sequencing the most valuable type-strain genomes for metagenomic binning, comparative biology and taxonomic classification.</title>
        <authorList>
            <person name="Goeker M."/>
        </authorList>
    </citation>
    <scope>NUCLEOTIDE SEQUENCE [LARGE SCALE GENOMIC DNA]</scope>
    <source>
        <strain evidence="2 3">DSM 2163</strain>
    </source>
</reference>
<feature type="transmembrane region" description="Helical" evidence="1">
    <location>
        <begin position="109"/>
        <end position="130"/>
    </location>
</feature>
<comment type="caution">
    <text evidence="2">The sequence shown here is derived from an EMBL/GenBank/DDBJ whole genome shotgun (WGS) entry which is preliminary data.</text>
</comment>
<sequence length="139" mass="15515">MADDASEFGRYRQEAEAGERTAYYPLAERYAEGRGVPRDPIEAYALAEIAEHFLLATEDSDQPRAVALKARLAAQMSADQIAAAHRRASEIRPDLERQRKLGEIRSRELGIVLLGLAFVAVIAASIGLFLRRLMFRSVR</sequence>
<gene>
    <name evidence="2" type="ORF">HNR00_003417</name>
</gene>
<dbReference type="Proteomes" id="UP000583454">
    <property type="component" value="Unassembled WGS sequence"/>
</dbReference>
<protein>
    <submittedName>
        <fullName evidence="2">TPR repeat protein</fullName>
    </submittedName>
</protein>
<proteinExistence type="predicted"/>
<dbReference type="AlphaFoldDB" id="A0A840ZNE1"/>
<evidence type="ECO:0000313" key="2">
    <source>
        <dbReference type="EMBL" id="MBB5758694.1"/>
    </source>
</evidence>
<dbReference type="Gene3D" id="1.25.40.10">
    <property type="entry name" value="Tetratricopeptide repeat domain"/>
    <property type="match status" value="1"/>
</dbReference>
<name>A0A840ZNE1_9HYPH</name>